<feature type="region of interest" description="Disordered" evidence="1">
    <location>
        <begin position="83"/>
        <end position="105"/>
    </location>
</feature>
<reference evidence="4 5" key="1">
    <citation type="journal article" date="2013" name="Nature">
        <title>Insights into bilaterian evolution from three spiralian genomes.</title>
        <authorList>
            <person name="Simakov O."/>
            <person name="Marletaz F."/>
            <person name="Cho S.J."/>
            <person name="Edsinger-Gonzales E."/>
            <person name="Havlak P."/>
            <person name="Hellsten U."/>
            <person name="Kuo D.H."/>
            <person name="Larsson T."/>
            <person name="Lv J."/>
            <person name="Arendt D."/>
            <person name="Savage R."/>
            <person name="Osoegawa K."/>
            <person name="de Jong P."/>
            <person name="Grimwood J."/>
            <person name="Chapman J.A."/>
            <person name="Shapiro H."/>
            <person name="Aerts A."/>
            <person name="Otillar R.P."/>
            <person name="Terry A.Y."/>
            <person name="Boore J.L."/>
            <person name="Grigoriev I.V."/>
            <person name="Lindberg D.R."/>
            <person name="Seaver E.C."/>
            <person name="Weisblat D.A."/>
            <person name="Putnam N.H."/>
            <person name="Rokhsar D.S."/>
        </authorList>
    </citation>
    <scope>NUCLEOTIDE SEQUENCE [LARGE SCALE GENOMIC DNA]</scope>
</reference>
<name>V4ABK4_LOTGI</name>
<keyword evidence="5" id="KW-1185">Reference proteome</keyword>
<feature type="domain" description="SCP" evidence="3">
    <location>
        <begin position="151"/>
        <end position="280"/>
    </location>
</feature>
<sequence>MNFRVVFLTVFLSVPFCCCQNVTELSGTSPNGSSLSGTNQNSEPQKGVINAGSTPSSGTLSIASLQAMLATLMMTNKQTVAAASKPTVTNTGSKQPTATGQPTLSQPRKQLILTNRRRNPRRWGRVFIDNKSNLCAFERQNFLNSFGLHDKLKKDIVENLNKIRKDVKAQNMNCLLWSEKLAAKAAKLVKECTYQNTNKAAITSMVYEKEIGDQLVGRSLSRWMDNKKYFSYGNDCRDTGGCQFSQIVWARSKIIGCAAERCSDMTNMVCLFEPKGNVRNELPYLTGNQCAQCSASRGSTPTCNKDKLCEWYFPRPKF</sequence>
<feature type="region of interest" description="Disordered" evidence="1">
    <location>
        <begin position="27"/>
        <end position="55"/>
    </location>
</feature>
<dbReference type="InterPro" id="IPR014044">
    <property type="entry name" value="CAP_dom"/>
</dbReference>
<dbReference type="InterPro" id="IPR001283">
    <property type="entry name" value="CRISP-related"/>
</dbReference>
<organism evidence="4 5">
    <name type="scientific">Lottia gigantea</name>
    <name type="common">Giant owl limpet</name>
    <dbReference type="NCBI Taxonomy" id="225164"/>
    <lineage>
        <taxon>Eukaryota</taxon>
        <taxon>Metazoa</taxon>
        <taxon>Spiralia</taxon>
        <taxon>Lophotrochozoa</taxon>
        <taxon>Mollusca</taxon>
        <taxon>Gastropoda</taxon>
        <taxon>Patellogastropoda</taxon>
        <taxon>Lottioidea</taxon>
        <taxon>Lottiidae</taxon>
        <taxon>Lottia</taxon>
    </lineage>
</organism>
<dbReference type="AlphaFoldDB" id="V4ABK4"/>
<evidence type="ECO:0000259" key="3">
    <source>
        <dbReference type="SMART" id="SM00198"/>
    </source>
</evidence>
<dbReference type="SUPFAM" id="SSF55797">
    <property type="entry name" value="PR-1-like"/>
    <property type="match status" value="1"/>
</dbReference>
<dbReference type="Pfam" id="PF00188">
    <property type="entry name" value="CAP"/>
    <property type="match status" value="1"/>
</dbReference>
<dbReference type="CTD" id="20249178"/>
<evidence type="ECO:0000313" key="4">
    <source>
        <dbReference type="EMBL" id="ESO92460.1"/>
    </source>
</evidence>
<dbReference type="InterPro" id="IPR035940">
    <property type="entry name" value="CAP_sf"/>
</dbReference>
<gene>
    <name evidence="4" type="ORF">LOTGIDRAFT_233200</name>
</gene>
<dbReference type="HOGENOM" id="CLU_1016661_0_0_1"/>
<dbReference type="SMR" id="V4ABK4"/>
<dbReference type="GeneID" id="20249178"/>
<dbReference type="STRING" id="225164.V4ABK4"/>
<dbReference type="RefSeq" id="XP_009057011.1">
    <property type="nucleotide sequence ID" value="XM_009058763.1"/>
</dbReference>
<feature type="compositionally biased region" description="Polar residues" evidence="1">
    <location>
        <begin position="27"/>
        <end position="44"/>
    </location>
</feature>
<dbReference type="PRINTS" id="PR00837">
    <property type="entry name" value="V5TPXLIKE"/>
</dbReference>
<evidence type="ECO:0000313" key="5">
    <source>
        <dbReference type="Proteomes" id="UP000030746"/>
    </source>
</evidence>
<feature type="chain" id="PRO_5004716524" description="SCP domain-containing protein" evidence="2">
    <location>
        <begin position="20"/>
        <end position="318"/>
    </location>
</feature>
<dbReference type="KEGG" id="lgi:LOTGIDRAFT_233200"/>
<dbReference type="Gene3D" id="3.40.33.10">
    <property type="entry name" value="CAP"/>
    <property type="match status" value="1"/>
</dbReference>
<dbReference type="EMBL" id="KB202094">
    <property type="protein sequence ID" value="ESO92460.1"/>
    <property type="molecule type" value="Genomic_DNA"/>
</dbReference>
<dbReference type="PANTHER" id="PTHR10334">
    <property type="entry name" value="CYSTEINE-RICH SECRETORY PROTEIN-RELATED"/>
    <property type="match status" value="1"/>
</dbReference>
<accession>V4ABK4</accession>
<dbReference type="SMART" id="SM00198">
    <property type="entry name" value="SCP"/>
    <property type="match status" value="1"/>
</dbReference>
<evidence type="ECO:0000256" key="1">
    <source>
        <dbReference type="SAM" id="MobiDB-lite"/>
    </source>
</evidence>
<evidence type="ECO:0000256" key="2">
    <source>
        <dbReference type="SAM" id="SignalP"/>
    </source>
</evidence>
<keyword evidence="2" id="KW-0732">Signal</keyword>
<feature type="signal peptide" evidence="2">
    <location>
        <begin position="1"/>
        <end position="19"/>
    </location>
</feature>
<protein>
    <recommendedName>
        <fullName evidence="3">SCP domain-containing protein</fullName>
    </recommendedName>
</protein>
<dbReference type="OrthoDB" id="6092981at2759"/>
<dbReference type="Proteomes" id="UP000030746">
    <property type="component" value="Unassembled WGS sequence"/>
</dbReference>
<proteinExistence type="predicted"/>
<dbReference type="CDD" id="cd05380">
    <property type="entry name" value="CAP_euk"/>
    <property type="match status" value="1"/>
</dbReference>